<sequence>MNGHEVIEAFGMEAKVELQKESIKICGSLAEHEKYMGYKGTGTVRLKKTNSRMALELMEGIKTGKLPEIEIMSQLADPAASGAE</sequence>
<dbReference type="InterPro" id="IPR038628">
    <property type="entry name" value="XkdM-like_sf"/>
</dbReference>
<dbReference type="Proteomes" id="UP001057375">
    <property type="component" value="Unassembled WGS sequence"/>
</dbReference>
<proteinExistence type="predicted"/>
<keyword evidence="2" id="KW-1185">Reference proteome</keyword>
<organism evidence="1 2">
    <name type="scientific">Aduncisulcus paluster</name>
    <dbReference type="NCBI Taxonomy" id="2918883"/>
    <lineage>
        <taxon>Eukaryota</taxon>
        <taxon>Metamonada</taxon>
        <taxon>Carpediemonas-like organisms</taxon>
        <taxon>Aduncisulcus</taxon>
    </lineage>
</organism>
<protein>
    <submittedName>
        <fullName evidence="1">Phage tail tube protein like protein</fullName>
    </submittedName>
</protein>
<comment type="caution">
    <text evidence="1">The sequence shown here is derived from an EMBL/GenBank/DDBJ whole genome shotgun (WGS) entry which is preliminary data.</text>
</comment>
<name>A0ABQ5K418_9EUKA</name>
<dbReference type="EMBL" id="BQXS01006987">
    <property type="protein sequence ID" value="GKT24328.1"/>
    <property type="molecule type" value="Genomic_DNA"/>
</dbReference>
<dbReference type="SUPFAM" id="SSF69279">
    <property type="entry name" value="Phage tail proteins"/>
    <property type="match status" value="1"/>
</dbReference>
<reference evidence="1" key="1">
    <citation type="submission" date="2022-03" db="EMBL/GenBank/DDBJ databases">
        <title>Draft genome sequence of Aduncisulcus paluster, a free-living microaerophilic Fornicata.</title>
        <authorList>
            <person name="Yuyama I."/>
            <person name="Kume K."/>
            <person name="Tamura T."/>
            <person name="Inagaki Y."/>
            <person name="Hashimoto T."/>
        </authorList>
    </citation>
    <scope>NUCLEOTIDE SEQUENCE</scope>
    <source>
        <strain evidence="1">NY0171</strain>
    </source>
</reference>
<evidence type="ECO:0000313" key="1">
    <source>
        <dbReference type="EMBL" id="GKT24328.1"/>
    </source>
</evidence>
<feature type="non-terminal residue" evidence="1">
    <location>
        <position position="84"/>
    </location>
</feature>
<evidence type="ECO:0000313" key="2">
    <source>
        <dbReference type="Proteomes" id="UP001057375"/>
    </source>
</evidence>
<accession>A0ABQ5K418</accession>
<dbReference type="Pfam" id="PF09393">
    <property type="entry name" value="DUF2001"/>
    <property type="match status" value="1"/>
</dbReference>
<dbReference type="Gene3D" id="2.30.110.40">
    <property type="entry name" value="Phage tail tube protein"/>
    <property type="match status" value="1"/>
</dbReference>
<gene>
    <name evidence="1" type="ORF">ADUPG1_004585</name>
</gene>
<dbReference type="InterPro" id="IPR018989">
    <property type="entry name" value="DUF2001"/>
</dbReference>